<dbReference type="InterPro" id="IPR004099">
    <property type="entry name" value="Pyr_nucl-diS_OxRdtase_dimer"/>
</dbReference>
<dbReference type="PANTHER" id="PTHR42737:SF2">
    <property type="entry name" value="GLUTATHIONE REDUCTASE"/>
    <property type="match status" value="1"/>
</dbReference>
<evidence type="ECO:0000256" key="7">
    <source>
        <dbReference type="ARBA" id="ARBA00023002"/>
    </source>
</evidence>
<evidence type="ECO:0000256" key="12">
    <source>
        <dbReference type="RuleBase" id="RU365040"/>
    </source>
</evidence>
<organism evidence="15 16">
    <name type="scientific">Algimonas ampicilliniresistens</name>
    <dbReference type="NCBI Taxonomy" id="1298735"/>
    <lineage>
        <taxon>Bacteria</taxon>
        <taxon>Pseudomonadati</taxon>
        <taxon>Pseudomonadota</taxon>
        <taxon>Alphaproteobacteria</taxon>
        <taxon>Maricaulales</taxon>
        <taxon>Robiginitomaculaceae</taxon>
        <taxon>Algimonas</taxon>
    </lineage>
</organism>
<evidence type="ECO:0000259" key="14">
    <source>
        <dbReference type="Pfam" id="PF07992"/>
    </source>
</evidence>
<dbReference type="PROSITE" id="PS00076">
    <property type="entry name" value="PYRIDINE_REDOX_1"/>
    <property type="match status" value="1"/>
</dbReference>
<evidence type="ECO:0000256" key="10">
    <source>
        <dbReference type="ARBA" id="ARBA00049142"/>
    </source>
</evidence>
<comment type="similarity">
    <text evidence="2 11">Belongs to the class-I pyridine nucleotide-disulfide oxidoreductase family.</text>
</comment>
<dbReference type="NCBIfam" id="TIGR01424">
    <property type="entry name" value="gluta_reduc_2"/>
    <property type="match status" value="1"/>
</dbReference>
<dbReference type="EMBL" id="BSNK01000001">
    <property type="protein sequence ID" value="GLQ23249.1"/>
    <property type="molecule type" value="Genomic_DNA"/>
</dbReference>
<evidence type="ECO:0000313" key="15">
    <source>
        <dbReference type="EMBL" id="GLQ23249.1"/>
    </source>
</evidence>
<gene>
    <name evidence="15" type="ORF">GCM10007853_11230</name>
</gene>
<evidence type="ECO:0000256" key="8">
    <source>
        <dbReference type="ARBA" id="ARBA00023157"/>
    </source>
</evidence>
<comment type="function">
    <text evidence="12">Catalyzes the reduction of glutathione disulfide (GSSG) to reduced glutathione (GSH).</text>
</comment>
<keyword evidence="8" id="KW-1015">Disulfide bond</keyword>
<keyword evidence="6 12" id="KW-0521">NADP</keyword>
<evidence type="ECO:0000256" key="4">
    <source>
        <dbReference type="ARBA" id="ARBA00022630"/>
    </source>
</evidence>
<keyword evidence="9 11" id="KW-0676">Redox-active center</keyword>
<evidence type="ECO:0000256" key="9">
    <source>
        <dbReference type="ARBA" id="ARBA00023284"/>
    </source>
</evidence>
<dbReference type="InterPro" id="IPR046952">
    <property type="entry name" value="GSHR/TRXR-like"/>
</dbReference>
<comment type="cofactor">
    <cofactor evidence="1 12">
        <name>FAD</name>
        <dbReference type="ChEBI" id="CHEBI:57692"/>
    </cofactor>
</comment>
<dbReference type="SUPFAM" id="SSF51905">
    <property type="entry name" value="FAD/NAD(P)-binding domain"/>
    <property type="match status" value="1"/>
</dbReference>
<dbReference type="PANTHER" id="PTHR42737">
    <property type="entry name" value="GLUTATHIONE REDUCTASE"/>
    <property type="match status" value="1"/>
</dbReference>
<evidence type="ECO:0000256" key="2">
    <source>
        <dbReference type="ARBA" id="ARBA00007532"/>
    </source>
</evidence>
<evidence type="ECO:0000313" key="16">
    <source>
        <dbReference type="Proteomes" id="UP001161391"/>
    </source>
</evidence>
<keyword evidence="7 11" id="KW-0560">Oxidoreductase</keyword>
<dbReference type="InterPro" id="IPR016156">
    <property type="entry name" value="FAD/NAD-linked_Rdtase_dimer_sf"/>
</dbReference>
<evidence type="ECO:0000256" key="1">
    <source>
        <dbReference type="ARBA" id="ARBA00001974"/>
    </source>
</evidence>
<evidence type="ECO:0000256" key="5">
    <source>
        <dbReference type="ARBA" id="ARBA00022827"/>
    </source>
</evidence>
<sequence>MSKRKYDYDLFVIGAGSGGVRAGRLAAQLGKCVGVAEESLPGGTCVVRGCVPKKFLVYGADFGEAIEKAKGYGWSTENVSFDWTVLRDSVQKEVNRLSGIYSTILEKNGAELHRERAELVDAHTVRLCTSGETKTAETILIAVGGSPWTPDIKGIEHAIVSDDVFLLPEQPKRMLVIGGGYIACEFAGVFAGLGTDVIQAYRGGRLLNGFDAEVRDEVGQVQIRNGIDTRFNISPTEIRKTDGGYIVSFNDGSKIGTDCVLMATGRRPKTDTLGLDAAGVDVESSGAITVDEFSRTSQPNIYAVGDVTNRVNLTPVAIREGAAFIETVFKDNPTAFDHDDIASAVFTRPPVGTCGVSEGEARRRYGDDVTVYTTQFRPMKNVLSGSEHRCFMKVITKGKQETVIGVHLVGDDSAEMIQMVGIAIKAKLTKADFDATCAVHPTIAEEIVTLKPRELNKTTVVT</sequence>
<dbReference type="PRINTS" id="PR00368">
    <property type="entry name" value="FADPNR"/>
</dbReference>
<feature type="domain" description="FAD/NAD(P)-binding" evidence="14">
    <location>
        <begin position="8"/>
        <end position="321"/>
    </location>
</feature>
<feature type="domain" description="Pyridine nucleotide-disulphide oxidoreductase dimerisation" evidence="13">
    <location>
        <begin position="341"/>
        <end position="449"/>
    </location>
</feature>
<evidence type="ECO:0000256" key="3">
    <source>
        <dbReference type="ARBA" id="ARBA00011738"/>
    </source>
</evidence>
<name>A0ABQ5V919_9PROT</name>
<dbReference type="PIRSF" id="PIRSF000350">
    <property type="entry name" value="Mercury_reductase_MerA"/>
    <property type="match status" value="1"/>
</dbReference>
<reference evidence="15" key="1">
    <citation type="journal article" date="2014" name="Int. J. Syst. Evol. Microbiol.">
        <title>Complete genome of a new Firmicutes species belonging to the dominant human colonic microbiota ('Ruminococcus bicirculans') reveals two chromosomes and a selective capacity to utilize plant glucans.</title>
        <authorList>
            <consortium name="NISC Comparative Sequencing Program"/>
            <person name="Wegmann U."/>
            <person name="Louis P."/>
            <person name="Goesmann A."/>
            <person name="Henrissat B."/>
            <person name="Duncan S.H."/>
            <person name="Flint H.J."/>
        </authorList>
    </citation>
    <scope>NUCLEOTIDE SEQUENCE</scope>
    <source>
        <strain evidence="15">NBRC 108219</strain>
    </source>
</reference>
<dbReference type="SUPFAM" id="SSF55424">
    <property type="entry name" value="FAD/NAD-linked reductases, dimerisation (C-terminal) domain"/>
    <property type="match status" value="1"/>
</dbReference>
<dbReference type="InterPro" id="IPR006324">
    <property type="entry name" value="GSHR"/>
</dbReference>
<keyword evidence="16" id="KW-1185">Reference proteome</keyword>
<dbReference type="Pfam" id="PF02852">
    <property type="entry name" value="Pyr_redox_dim"/>
    <property type="match status" value="1"/>
</dbReference>
<reference evidence="15" key="2">
    <citation type="submission" date="2023-01" db="EMBL/GenBank/DDBJ databases">
        <title>Draft genome sequence of Algimonas ampicilliniresistens strain NBRC 108219.</title>
        <authorList>
            <person name="Sun Q."/>
            <person name="Mori K."/>
        </authorList>
    </citation>
    <scope>NUCLEOTIDE SEQUENCE</scope>
    <source>
        <strain evidence="15">NBRC 108219</strain>
    </source>
</reference>
<comment type="catalytic activity">
    <reaction evidence="10 12">
        <text>2 glutathione + NADP(+) = glutathione disulfide + NADPH + H(+)</text>
        <dbReference type="Rhea" id="RHEA:11740"/>
        <dbReference type="ChEBI" id="CHEBI:15378"/>
        <dbReference type="ChEBI" id="CHEBI:57783"/>
        <dbReference type="ChEBI" id="CHEBI:57925"/>
        <dbReference type="ChEBI" id="CHEBI:58297"/>
        <dbReference type="ChEBI" id="CHEBI:58349"/>
        <dbReference type="EC" id="1.8.1.7"/>
    </reaction>
</comment>
<evidence type="ECO:0000256" key="11">
    <source>
        <dbReference type="RuleBase" id="RU003691"/>
    </source>
</evidence>
<evidence type="ECO:0000256" key="6">
    <source>
        <dbReference type="ARBA" id="ARBA00022857"/>
    </source>
</evidence>
<comment type="caution">
    <text evidence="15">The sequence shown here is derived from an EMBL/GenBank/DDBJ whole genome shotgun (WGS) entry which is preliminary data.</text>
</comment>
<dbReference type="InterPro" id="IPR012999">
    <property type="entry name" value="Pyr_OxRdtase_I_AS"/>
</dbReference>
<keyword evidence="4 11" id="KW-0285">Flavoprotein</keyword>
<dbReference type="NCBIfam" id="NF004776">
    <property type="entry name" value="PRK06116.1"/>
    <property type="match status" value="1"/>
</dbReference>
<dbReference type="PRINTS" id="PR00411">
    <property type="entry name" value="PNDRDTASEI"/>
</dbReference>
<dbReference type="InterPro" id="IPR001100">
    <property type="entry name" value="Pyr_nuc-diS_OxRdtase"/>
</dbReference>
<protein>
    <recommendedName>
        <fullName evidence="12">Glutathione reductase</fullName>
        <shortName evidence="12">GRase</shortName>
        <ecNumber evidence="12">1.8.1.7</ecNumber>
    </recommendedName>
</protein>
<dbReference type="InterPro" id="IPR023753">
    <property type="entry name" value="FAD/NAD-binding_dom"/>
</dbReference>
<dbReference type="EC" id="1.8.1.7" evidence="12"/>
<accession>A0ABQ5V919</accession>
<evidence type="ECO:0000259" key="13">
    <source>
        <dbReference type="Pfam" id="PF02852"/>
    </source>
</evidence>
<dbReference type="InterPro" id="IPR036188">
    <property type="entry name" value="FAD/NAD-bd_sf"/>
</dbReference>
<proteinExistence type="inferred from homology"/>
<dbReference type="Proteomes" id="UP001161391">
    <property type="component" value="Unassembled WGS sequence"/>
</dbReference>
<dbReference type="Gene3D" id="3.50.50.60">
    <property type="entry name" value="FAD/NAD(P)-binding domain"/>
    <property type="match status" value="2"/>
</dbReference>
<comment type="subunit">
    <text evidence="3">Homodimer.</text>
</comment>
<keyword evidence="5 11" id="KW-0274">FAD</keyword>
<dbReference type="Pfam" id="PF07992">
    <property type="entry name" value="Pyr_redox_2"/>
    <property type="match status" value="1"/>
</dbReference>
<dbReference type="Gene3D" id="3.30.390.30">
    <property type="match status" value="1"/>
</dbReference>
<dbReference type="RefSeq" id="WP_284388471.1">
    <property type="nucleotide sequence ID" value="NZ_BSNK01000001.1"/>
</dbReference>